<protein>
    <recommendedName>
        <fullName evidence="3">DUF2764 domain-containing protein</fullName>
    </recommendedName>
</protein>
<evidence type="ECO:0008006" key="3">
    <source>
        <dbReference type="Google" id="ProtNLM"/>
    </source>
</evidence>
<sequence length="280" mass="31890">MFDKNYYCLVAGLREYSLDADTKGFNARAIIEEILEGVSARDARCVRLLYGYYDCENLVNFRKGRTAHNPLGNLSREEIEEQTKNPDRLPARMATVVRSYSAIVDEDADNEDGIDTDRSFENALFSAYYDECAHSKSRFLRQWADFDRNLRNISAAVVARVTGRSAEQSVVGGDETSQQLKRSSAADFGLRGDVPYLEAVIAAVNDETNLVEKERKIDAIRWNQAEELSTFDYFDINALLAYLVKVNIVARWTRLDDKQGREMLHRLMTSLDGKDLINKQ</sequence>
<organism evidence="1 2">
    <name type="scientific">Alistipes putredinis</name>
    <dbReference type="NCBI Taxonomy" id="28117"/>
    <lineage>
        <taxon>Bacteria</taxon>
        <taxon>Pseudomonadati</taxon>
        <taxon>Bacteroidota</taxon>
        <taxon>Bacteroidia</taxon>
        <taxon>Bacteroidales</taxon>
        <taxon>Rikenellaceae</taxon>
        <taxon>Alistipes</taxon>
    </lineage>
</organism>
<dbReference type="Proteomes" id="UP000187417">
    <property type="component" value="Unassembled WGS sequence"/>
</dbReference>
<name>A0A1Q6F6A3_9BACT</name>
<dbReference type="STRING" id="28117.BHV66_05905"/>
<evidence type="ECO:0000313" key="1">
    <source>
        <dbReference type="EMBL" id="OKY94356.1"/>
    </source>
</evidence>
<dbReference type="InterPro" id="IPR024492">
    <property type="entry name" value="DUF2764"/>
</dbReference>
<proteinExistence type="predicted"/>
<dbReference type="EMBL" id="MNQH01000028">
    <property type="protein sequence ID" value="OKY94356.1"/>
    <property type="molecule type" value="Genomic_DNA"/>
</dbReference>
<comment type="caution">
    <text evidence="1">The sequence shown here is derived from an EMBL/GenBank/DDBJ whole genome shotgun (WGS) entry which is preliminary data.</text>
</comment>
<accession>A0A1Q6F6A3</accession>
<dbReference type="GO" id="GO:0046961">
    <property type="term" value="F:proton-transporting ATPase activity, rotational mechanism"/>
    <property type="evidence" value="ECO:0007669"/>
    <property type="project" value="InterPro"/>
</dbReference>
<evidence type="ECO:0000313" key="2">
    <source>
        <dbReference type="Proteomes" id="UP000187417"/>
    </source>
</evidence>
<gene>
    <name evidence="1" type="ORF">BHV66_05905</name>
</gene>
<dbReference type="AlphaFoldDB" id="A0A1Q6F6A3"/>
<dbReference type="RefSeq" id="WP_022460044.1">
    <property type="nucleotide sequence ID" value="NZ_BAAFLA010000027.1"/>
</dbReference>
<dbReference type="Pfam" id="PF10962">
    <property type="entry name" value="DUF2764"/>
    <property type="match status" value="1"/>
</dbReference>
<reference evidence="1 2" key="1">
    <citation type="journal article" date="2016" name="Nat. Biotechnol.">
        <title>Measurement of bacterial replication rates in microbial communities.</title>
        <authorList>
            <person name="Brown C.T."/>
            <person name="Olm M.R."/>
            <person name="Thomas B.C."/>
            <person name="Banfield J.F."/>
        </authorList>
    </citation>
    <scope>NUCLEOTIDE SEQUENCE [LARGE SCALE GENOMIC DNA]</scope>
    <source>
        <strain evidence="1">CAG:67_53_122</strain>
    </source>
</reference>